<dbReference type="Proteomes" id="UP000663852">
    <property type="component" value="Unassembled WGS sequence"/>
</dbReference>
<evidence type="ECO:0000313" key="4">
    <source>
        <dbReference type="Proteomes" id="UP000663828"/>
    </source>
</evidence>
<name>A0A813T8W5_ADIRI</name>
<accession>A0A813T8W5</accession>
<protein>
    <submittedName>
        <fullName evidence="2">Uncharacterized protein</fullName>
    </submittedName>
</protein>
<dbReference type="EMBL" id="CAJNOJ010000014">
    <property type="protein sequence ID" value="CAF0805632.1"/>
    <property type="molecule type" value="Genomic_DNA"/>
</dbReference>
<dbReference type="EMBL" id="CAJNOR010003111">
    <property type="protein sequence ID" value="CAF1378575.1"/>
    <property type="molecule type" value="Genomic_DNA"/>
</dbReference>
<evidence type="ECO:0000313" key="3">
    <source>
        <dbReference type="EMBL" id="CAF1378575.1"/>
    </source>
</evidence>
<feature type="region of interest" description="Disordered" evidence="1">
    <location>
        <begin position="326"/>
        <end position="345"/>
    </location>
</feature>
<evidence type="ECO:0000313" key="5">
    <source>
        <dbReference type="Proteomes" id="UP000663852"/>
    </source>
</evidence>
<reference evidence="2" key="1">
    <citation type="submission" date="2021-02" db="EMBL/GenBank/DDBJ databases">
        <authorList>
            <person name="Nowell W R."/>
        </authorList>
    </citation>
    <scope>NUCLEOTIDE SEQUENCE</scope>
</reference>
<evidence type="ECO:0000256" key="1">
    <source>
        <dbReference type="SAM" id="MobiDB-lite"/>
    </source>
</evidence>
<sequence>MSTKHLEQNQLIRCHLCQRNYNSEVYKRHINESQCIKRNQHRLPFESIRQRSIQIGDKIFSVQQQFQQKKQEVQLLNNGENGKQQISSSSKKLYQEKIPKVALSNARRRTLEQARQLLERRTKYQPPWVHKQSHYLYKLPAQLNRMNTITLPPKSTNPRAKFKNEHAPNKVTDIHSVSVKQPIQTYSPKLPISHTSTNSIEQTNSACHSTRKVSTWTRPLQPSAVRNVISPIHIPTFQDSACGASHDHRVVPLNSNNNDDDDDEFERYSPTPPSTPKFQYEKTENKNYRSIFRKNVSINEQKTTKLQSDHFEKRCRQSTFHLPPIKPSSYAKLKQHPTINLTPWR</sequence>
<gene>
    <name evidence="2" type="ORF">EDS130_LOCUS5077</name>
    <name evidence="3" type="ORF">XAT740_LOCUS32945</name>
</gene>
<dbReference type="Proteomes" id="UP000663828">
    <property type="component" value="Unassembled WGS sequence"/>
</dbReference>
<comment type="caution">
    <text evidence="2">The sequence shown here is derived from an EMBL/GenBank/DDBJ whole genome shotgun (WGS) entry which is preliminary data.</text>
</comment>
<feature type="region of interest" description="Disordered" evidence="1">
    <location>
        <begin position="189"/>
        <end position="214"/>
    </location>
</feature>
<feature type="region of interest" description="Disordered" evidence="1">
    <location>
        <begin position="253"/>
        <end position="278"/>
    </location>
</feature>
<keyword evidence="4" id="KW-1185">Reference proteome</keyword>
<evidence type="ECO:0000313" key="2">
    <source>
        <dbReference type="EMBL" id="CAF0805632.1"/>
    </source>
</evidence>
<dbReference type="AlphaFoldDB" id="A0A813T8W5"/>
<proteinExistence type="predicted"/>
<organism evidence="2 5">
    <name type="scientific">Adineta ricciae</name>
    <name type="common">Rotifer</name>
    <dbReference type="NCBI Taxonomy" id="249248"/>
    <lineage>
        <taxon>Eukaryota</taxon>
        <taxon>Metazoa</taxon>
        <taxon>Spiralia</taxon>
        <taxon>Gnathifera</taxon>
        <taxon>Rotifera</taxon>
        <taxon>Eurotatoria</taxon>
        <taxon>Bdelloidea</taxon>
        <taxon>Adinetida</taxon>
        <taxon>Adinetidae</taxon>
        <taxon>Adineta</taxon>
    </lineage>
</organism>